<evidence type="ECO:0000313" key="6">
    <source>
        <dbReference type="Proteomes" id="UP000035680"/>
    </source>
</evidence>
<dbReference type="Gene3D" id="3.50.50.60">
    <property type="entry name" value="FAD/NAD(P)-binding domain"/>
    <property type="match status" value="1"/>
</dbReference>
<dbReference type="SUPFAM" id="SSF51905">
    <property type="entry name" value="FAD/NAD(P)-binding domain"/>
    <property type="match status" value="1"/>
</dbReference>
<proteinExistence type="inferred from homology"/>
<dbReference type="Gene3D" id="1.10.405.10">
    <property type="entry name" value="Guanine Nucleotide Dissociation Inhibitor, domain 1"/>
    <property type="match status" value="1"/>
</dbReference>
<dbReference type="EC" id="1.4.3.4" evidence="3"/>
<dbReference type="Proteomes" id="UP000035680">
    <property type="component" value="Unassembled WGS sequence"/>
</dbReference>
<dbReference type="GO" id="GO:0005741">
    <property type="term" value="C:mitochondrial outer membrane"/>
    <property type="evidence" value="ECO:0007669"/>
    <property type="project" value="UniProtKB-SubCell"/>
</dbReference>
<dbReference type="Gene3D" id="3.90.660.10">
    <property type="match status" value="1"/>
</dbReference>
<comment type="subcellular location">
    <subcellularLocation>
        <location evidence="1">Mitochondrion outer membrane</location>
        <topology evidence="1">Single-pass type IV membrane protein</topology>
        <orientation evidence="1">Cytoplasmic side</orientation>
    </subcellularLocation>
</comment>
<reference evidence="7" key="2">
    <citation type="submission" date="2015-08" db="UniProtKB">
        <authorList>
            <consortium name="WormBaseParasite"/>
        </authorList>
    </citation>
    <scope>IDENTIFICATION</scope>
</reference>
<dbReference type="PANTHER" id="PTHR43563:SF18">
    <property type="entry name" value="AMINE OXIDASE DOMAIN-CONTAINING PROTEIN"/>
    <property type="match status" value="1"/>
</dbReference>
<accession>A0A0K0F8A2</accession>
<evidence type="ECO:0000256" key="3">
    <source>
        <dbReference type="ARBA" id="ARBA00012804"/>
    </source>
</evidence>
<evidence type="ECO:0000256" key="2">
    <source>
        <dbReference type="ARBA" id="ARBA00005995"/>
    </source>
</evidence>
<dbReference type="Pfam" id="PF01593">
    <property type="entry name" value="Amino_oxidase"/>
    <property type="match status" value="1"/>
</dbReference>
<dbReference type="PANTHER" id="PTHR43563">
    <property type="entry name" value="AMINE OXIDASE"/>
    <property type="match status" value="1"/>
</dbReference>
<dbReference type="InterPro" id="IPR036188">
    <property type="entry name" value="FAD/NAD-bd_sf"/>
</dbReference>
<evidence type="ECO:0000259" key="5">
    <source>
        <dbReference type="Pfam" id="PF01593"/>
    </source>
</evidence>
<dbReference type="STRING" id="75913.A0A0K0F8A2"/>
<evidence type="ECO:0000313" key="7">
    <source>
        <dbReference type="WBParaSite" id="SVE_0505100.1"/>
    </source>
</evidence>
<dbReference type="WBParaSite" id="SVE_0505100.1">
    <property type="protein sequence ID" value="SVE_0505100.1"/>
    <property type="gene ID" value="SVE_0505100"/>
</dbReference>
<reference evidence="6" key="1">
    <citation type="submission" date="2014-07" db="EMBL/GenBank/DDBJ databases">
        <authorList>
            <person name="Martin A.A"/>
            <person name="De Silva N."/>
        </authorList>
    </citation>
    <scope>NUCLEOTIDE SEQUENCE</scope>
</reference>
<sequence length="839" mass="94061">MEKLKYLFILQIQIILILFSPVFGNSTNVLSYDVVIIGSGLTGLTAAREITLKNPSTSVLVLEASNIPGGRIRGQPLSITKEDSSRKQMVDIGAIWISPSHNEIIELAKEFNLDLYSQANSCGEKVIFVNNNNTNNFRFKRQSDWNSLPGGGKSISDLSSPKIFDELSSQSCEKFINSKQLLESTKDSVFRFLQTFYDAPANSISALQLLLTLASENEDIQTMLSNQGHGKSMIMKNSLQSLINELTKDTLINYNQEVSSISILNDYGVVVNNNSLPGSQVSITTSNGQNYLAQEVIVAISPHAISKINFEPQLNKSEHDFLSNYTSYGDAYYFVASYTSPFWRNNKHSGQIIFSDQTGSNSLYWMTTFDISEDNNCQVENNLGLLYGIAHFAFELNEEERLQAYIKIINQNLGNQTDELIDIKDIQWTKQQYLNGLVGVIPVDGIKNMSQLTTNYFLKRIHFASPELSLKSMGSPNGAVSIGKEIANVVLQEMASLPEIKLQDDSSNRTVVSGVTVNDNNSETTIPPFTKKETIETQTFYYNTTPHYTEETILIKSTTTQSYESTTLYPNAFVYNTSQHYFEQTTVDPNINESYSQQITNNQTTEFPQTTNYLNDNELTISTMVPIENILSNETHYNSTGFQYSTTPHYELETTLHDLMTKNPGLESFNDDINSETTMFVYNTTPHYPIESTTEPSTKNFNSTELLDKTTILSIESSTFPYSTSSHYPEEGTTFSLADSVTTSNHDEIYTTKTTNSNSSMDDNSTTKEFSSDSLVTQKYADAIHRVQNSGDINEINALISQIQTDIPKVGKMDKLKLIKQLNELIDMLIDGIENEQNN</sequence>
<dbReference type="InterPro" id="IPR050703">
    <property type="entry name" value="Flavin_MAO"/>
</dbReference>
<keyword evidence="6" id="KW-1185">Reference proteome</keyword>
<organism evidence="6 7">
    <name type="scientific">Strongyloides venezuelensis</name>
    <name type="common">Threadworm</name>
    <dbReference type="NCBI Taxonomy" id="75913"/>
    <lineage>
        <taxon>Eukaryota</taxon>
        <taxon>Metazoa</taxon>
        <taxon>Ecdysozoa</taxon>
        <taxon>Nematoda</taxon>
        <taxon>Chromadorea</taxon>
        <taxon>Rhabditida</taxon>
        <taxon>Tylenchina</taxon>
        <taxon>Panagrolaimomorpha</taxon>
        <taxon>Strongyloidoidea</taxon>
        <taxon>Strongyloididae</taxon>
        <taxon>Strongyloides</taxon>
    </lineage>
</organism>
<evidence type="ECO:0000256" key="4">
    <source>
        <dbReference type="ARBA" id="ARBA00048448"/>
    </source>
</evidence>
<dbReference type="GO" id="GO:0097621">
    <property type="term" value="F:monoamine oxidase activity"/>
    <property type="evidence" value="ECO:0007669"/>
    <property type="project" value="UniProtKB-EC"/>
</dbReference>
<protein>
    <recommendedName>
        <fullName evidence="3">monoamine oxidase</fullName>
        <ecNumber evidence="3">1.4.3.4</ecNumber>
    </recommendedName>
</protein>
<comment type="similarity">
    <text evidence="2">Belongs to the flavin monoamine oxidase family.</text>
</comment>
<dbReference type="SUPFAM" id="SSF54373">
    <property type="entry name" value="FAD-linked reductases, C-terminal domain"/>
    <property type="match status" value="1"/>
</dbReference>
<comment type="catalytic activity">
    <reaction evidence="4">
        <text>a secondary aliphatic amine + O2 + H2O = a primary amine + an aldehyde + H2O2</text>
        <dbReference type="Rhea" id="RHEA:26414"/>
        <dbReference type="ChEBI" id="CHEBI:15377"/>
        <dbReference type="ChEBI" id="CHEBI:15379"/>
        <dbReference type="ChEBI" id="CHEBI:16240"/>
        <dbReference type="ChEBI" id="CHEBI:17478"/>
        <dbReference type="ChEBI" id="CHEBI:58855"/>
        <dbReference type="ChEBI" id="CHEBI:65296"/>
        <dbReference type="EC" id="1.4.3.4"/>
    </reaction>
</comment>
<dbReference type="InterPro" id="IPR002937">
    <property type="entry name" value="Amino_oxidase"/>
</dbReference>
<dbReference type="AlphaFoldDB" id="A0A0K0F8A2"/>
<evidence type="ECO:0000256" key="1">
    <source>
        <dbReference type="ARBA" id="ARBA00004362"/>
    </source>
</evidence>
<name>A0A0K0F8A2_STRVS</name>
<feature type="domain" description="Amine oxidase" evidence="5">
    <location>
        <begin position="41"/>
        <end position="491"/>
    </location>
</feature>